<accession>A0A0A0HGQ9</accession>
<evidence type="ECO:0000313" key="1">
    <source>
        <dbReference type="EMBL" id="KGM86191.1"/>
    </source>
</evidence>
<dbReference type="HOGENOM" id="CLU_3209752_0_0_5"/>
<dbReference type="Proteomes" id="UP000030021">
    <property type="component" value="Unassembled WGS sequence"/>
</dbReference>
<name>A0A0A0HGQ9_9RHOB</name>
<organism evidence="1 2">
    <name type="scientific">Roseovarius mucosus DSM 17069</name>
    <dbReference type="NCBI Taxonomy" id="1288298"/>
    <lineage>
        <taxon>Bacteria</taxon>
        <taxon>Pseudomonadati</taxon>
        <taxon>Pseudomonadota</taxon>
        <taxon>Alphaproteobacteria</taxon>
        <taxon>Rhodobacterales</taxon>
        <taxon>Roseobacteraceae</taxon>
        <taxon>Roseovarius</taxon>
    </lineage>
</organism>
<evidence type="ECO:0000313" key="2">
    <source>
        <dbReference type="Proteomes" id="UP000030021"/>
    </source>
</evidence>
<protein>
    <submittedName>
        <fullName evidence="1">Uncharacterized protein</fullName>
    </submittedName>
</protein>
<dbReference type="AlphaFoldDB" id="A0A0A0HGQ9"/>
<sequence>MKKWRVVLDAVKAPTCGDWVAVSGLCPSEEETARFLFLDGTEADG</sequence>
<feature type="non-terminal residue" evidence="1">
    <location>
        <position position="45"/>
    </location>
</feature>
<comment type="caution">
    <text evidence="1">The sequence shown here is derived from an EMBL/GenBank/DDBJ whole genome shotgun (WGS) entry which is preliminary data.</text>
</comment>
<dbReference type="EMBL" id="AONH01000022">
    <property type="protein sequence ID" value="KGM86191.1"/>
    <property type="molecule type" value="Genomic_DNA"/>
</dbReference>
<gene>
    <name evidence="1" type="ORF">rosmuc_03887</name>
</gene>
<reference evidence="1 2" key="1">
    <citation type="submission" date="2013-01" db="EMBL/GenBank/DDBJ databases">
        <authorList>
            <person name="Fiebig A."/>
            <person name="Goeker M."/>
            <person name="Klenk H.-P.P."/>
        </authorList>
    </citation>
    <scope>NUCLEOTIDE SEQUENCE [LARGE SCALE GENOMIC DNA]</scope>
    <source>
        <strain evidence="1 2">DSM 17069</strain>
    </source>
</reference>
<proteinExistence type="predicted"/>